<evidence type="ECO:0000313" key="7">
    <source>
        <dbReference type="Proteomes" id="UP001159405"/>
    </source>
</evidence>
<evidence type="ECO:0000256" key="1">
    <source>
        <dbReference type="ARBA" id="ARBA00004167"/>
    </source>
</evidence>
<comment type="caution">
    <text evidence="6">The sequence shown here is derived from an EMBL/GenBank/DDBJ whole genome shotgun (WGS) entry which is preliminary data.</text>
</comment>
<feature type="non-terminal residue" evidence="6">
    <location>
        <position position="1"/>
    </location>
</feature>
<evidence type="ECO:0000256" key="3">
    <source>
        <dbReference type="ARBA" id="ARBA00022729"/>
    </source>
</evidence>
<dbReference type="EMBL" id="CALNXK010000079">
    <property type="protein sequence ID" value="CAH3146609.1"/>
    <property type="molecule type" value="Genomic_DNA"/>
</dbReference>
<reference evidence="6 7" key="1">
    <citation type="submission" date="2022-05" db="EMBL/GenBank/DDBJ databases">
        <authorList>
            <consortium name="Genoscope - CEA"/>
            <person name="William W."/>
        </authorList>
    </citation>
    <scope>NUCLEOTIDE SEQUENCE [LARGE SCALE GENOMIC DNA]</scope>
</reference>
<evidence type="ECO:0000256" key="4">
    <source>
        <dbReference type="ARBA" id="ARBA00022989"/>
    </source>
</evidence>
<accession>A0ABN8PQJ8</accession>
<keyword evidence="5" id="KW-0472">Membrane</keyword>
<keyword evidence="7" id="KW-1185">Reference proteome</keyword>
<dbReference type="PANTHER" id="PTHR16059:SF25">
    <property type="entry name" value="LYSOZYME"/>
    <property type="match status" value="1"/>
</dbReference>
<dbReference type="Proteomes" id="UP001159405">
    <property type="component" value="Unassembled WGS sequence"/>
</dbReference>
<evidence type="ECO:0000256" key="5">
    <source>
        <dbReference type="ARBA" id="ARBA00023136"/>
    </source>
</evidence>
<sequence>CKSEGFQLWKVGCYGDFKAPSSKRAMPELLLTDRDKTSKKYTGQSIDWKNWNTYLPDFSCRCAMTAKNKSYDYMGVQYYGECWSSSDAINRYNLYGPKDNCVNTAFEICSDNDSLACTGALFSNYVYEIFEGKKRTKPIRLNFAN</sequence>
<keyword evidence="3" id="KW-0732">Signal</keyword>
<evidence type="ECO:0000256" key="2">
    <source>
        <dbReference type="ARBA" id="ARBA00022692"/>
    </source>
</evidence>
<comment type="subcellular location">
    <subcellularLocation>
        <location evidence="1">Membrane</location>
        <topology evidence="1">Single-pass membrane protein</topology>
    </subcellularLocation>
</comment>
<evidence type="ECO:0000313" key="6">
    <source>
        <dbReference type="EMBL" id="CAH3146609.1"/>
    </source>
</evidence>
<proteinExistence type="predicted"/>
<keyword evidence="2" id="KW-0812">Transmembrane</keyword>
<name>A0ABN8PQJ8_9CNID</name>
<gene>
    <name evidence="6" type="ORF">PLOB_00045163</name>
</gene>
<dbReference type="PANTHER" id="PTHR16059">
    <property type="entry name" value="ANTHRAX TOXIN RECEPTOR"/>
    <property type="match status" value="1"/>
</dbReference>
<organism evidence="6 7">
    <name type="scientific">Porites lobata</name>
    <dbReference type="NCBI Taxonomy" id="104759"/>
    <lineage>
        <taxon>Eukaryota</taxon>
        <taxon>Metazoa</taxon>
        <taxon>Cnidaria</taxon>
        <taxon>Anthozoa</taxon>
        <taxon>Hexacorallia</taxon>
        <taxon>Scleractinia</taxon>
        <taxon>Fungiina</taxon>
        <taxon>Poritidae</taxon>
        <taxon>Porites</taxon>
    </lineage>
</organism>
<keyword evidence="4" id="KW-1133">Transmembrane helix</keyword>
<protein>
    <submittedName>
        <fullName evidence="6">Uncharacterized protein</fullName>
    </submittedName>
</protein>